<dbReference type="InterPro" id="IPR013217">
    <property type="entry name" value="Methyltransf_12"/>
</dbReference>
<dbReference type="EMBL" id="CP034951">
    <property type="protein sequence ID" value="QAA82393.1"/>
    <property type="molecule type" value="Genomic_DNA"/>
</dbReference>
<dbReference type="Proteomes" id="UP000285517">
    <property type="component" value="Chromosome"/>
</dbReference>
<dbReference type="InterPro" id="IPR029063">
    <property type="entry name" value="SAM-dependent_MTases_sf"/>
</dbReference>
<dbReference type="SUPFAM" id="SSF53335">
    <property type="entry name" value="S-adenosyl-L-methionine-dependent methyltransferases"/>
    <property type="match status" value="1"/>
</dbReference>
<proteinExistence type="predicted"/>
<sequence>MLLNQKDHWETVYKTKDASQVSWTQSVPITSLEFIHSLNLPKNAAIIDVGGGDSNLVDYLLDAGFTDITVLDISSHALEKAKLRLGEKAKRINWVVSNITEFNPTKQYDLWHDRAAFHFLIESDEKDSYLKLIRDTVKNYLVIGTFSVNGPTKCSGLEITQYSENTLSKFLEPHFEKIKCKTEDHITPFNTSQNFLFCSFKRLK</sequence>
<dbReference type="Gene3D" id="3.40.50.150">
    <property type="entry name" value="Vaccinia Virus protein VP39"/>
    <property type="match status" value="1"/>
</dbReference>
<reference evidence="2 3" key="1">
    <citation type="submission" date="2019-01" db="EMBL/GenBank/DDBJ databases">
        <title>Complete genome sequencing of Aequorivita sp. H23M31.</title>
        <authorList>
            <person name="Bae J.-W."/>
        </authorList>
    </citation>
    <scope>NUCLEOTIDE SEQUENCE [LARGE SCALE GENOMIC DNA]</scope>
    <source>
        <strain evidence="2 3">H23M31</strain>
    </source>
</reference>
<evidence type="ECO:0000313" key="2">
    <source>
        <dbReference type="EMBL" id="QAA82393.1"/>
    </source>
</evidence>
<dbReference type="GO" id="GO:0032259">
    <property type="term" value="P:methylation"/>
    <property type="evidence" value="ECO:0007669"/>
    <property type="project" value="UniProtKB-KW"/>
</dbReference>
<dbReference type="OrthoDB" id="9788660at2"/>
<keyword evidence="2" id="KW-0808">Transferase</keyword>
<evidence type="ECO:0000313" key="3">
    <source>
        <dbReference type="Proteomes" id="UP000285517"/>
    </source>
</evidence>
<keyword evidence="3" id="KW-1185">Reference proteome</keyword>
<dbReference type="RefSeq" id="WP_128250759.1">
    <property type="nucleotide sequence ID" value="NZ_CP034951.1"/>
</dbReference>
<keyword evidence="2" id="KW-0489">Methyltransferase</keyword>
<gene>
    <name evidence="2" type="ORF">EI546_11990</name>
</gene>
<dbReference type="Pfam" id="PF08242">
    <property type="entry name" value="Methyltransf_12"/>
    <property type="match status" value="1"/>
</dbReference>
<dbReference type="PANTHER" id="PTHR12843:SF5">
    <property type="entry name" value="EEF1A LYSINE METHYLTRANSFERASE 2"/>
    <property type="match status" value="1"/>
</dbReference>
<name>A0A410G557_9FLAO</name>
<accession>A0A410G557</accession>
<protein>
    <submittedName>
        <fullName evidence="2">Class I SAM-dependent methyltransferase</fullName>
    </submittedName>
</protein>
<feature type="domain" description="Methyltransferase type 12" evidence="1">
    <location>
        <begin position="47"/>
        <end position="138"/>
    </location>
</feature>
<organism evidence="2 3">
    <name type="scientific">Aequorivita ciconiae</name>
    <dbReference type="NCBI Taxonomy" id="2494375"/>
    <lineage>
        <taxon>Bacteria</taxon>
        <taxon>Pseudomonadati</taxon>
        <taxon>Bacteroidota</taxon>
        <taxon>Flavobacteriia</taxon>
        <taxon>Flavobacteriales</taxon>
        <taxon>Flavobacteriaceae</taxon>
        <taxon>Aequorivita</taxon>
    </lineage>
</organism>
<dbReference type="GO" id="GO:0008168">
    <property type="term" value="F:methyltransferase activity"/>
    <property type="evidence" value="ECO:0007669"/>
    <property type="project" value="UniProtKB-KW"/>
</dbReference>
<evidence type="ECO:0000259" key="1">
    <source>
        <dbReference type="Pfam" id="PF08242"/>
    </source>
</evidence>
<dbReference type="AlphaFoldDB" id="A0A410G557"/>
<dbReference type="KEGG" id="aev:EI546_11990"/>
<dbReference type="PANTHER" id="PTHR12843">
    <property type="entry name" value="PROTEIN-LYSINE N-METHYLTRANSFERASE METTL10"/>
    <property type="match status" value="1"/>
</dbReference>
<dbReference type="CDD" id="cd02440">
    <property type="entry name" value="AdoMet_MTases"/>
    <property type="match status" value="1"/>
</dbReference>